<protein>
    <submittedName>
        <fullName evidence="1">Uncharacterized protein</fullName>
    </submittedName>
</protein>
<comment type="caution">
    <text evidence="1">The sequence shown here is derived from an EMBL/GenBank/DDBJ whole genome shotgun (WGS) entry which is preliminary data.</text>
</comment>
<keyword evidence="2" id="KW-1185">Reference proteome</keyword>
<dbReference type="Proteomes" id="UP000322245">
    <property type="component" value="Unassembled WGS sequence"/>
</dbReference>
<evidence type="ECO:0000313" key="1">
    <source>
        <dbReference type="EMBL" id="TYJ53042.1"/>
    </source>
</evidence>
<reference evidence="1 2" key="1">
    <citation type="submission" date="2017-05" db="EMBL/GenBank/DDBJ databases">
        <title>The Genome Sequence of Tsuchiyaea wingfieldii DSM 27421.</title>
        <authorList>
            <person name="Cuomo C."/>
            <person name="Passer A."/>
            <person name="Billmyre B."/>
            <person name="Heitman J."/>
        </authorList>
    </citation>
    <scope>NUCLEOTIDE SEQUENCE [LARGE SCALE GENOMIC DNA]</scope>
    <source>
        <strain evidence="1 2">DSM 27421</strain>
    </source>
</reference>
<name>A0A5D3AQK7_9TREE</name>
<accession>A0A5D3AQK7</accession>
<dbReference type="EMBL" id="NIDF01000104">
    <property type="protein sequence ID" value="TYJ53042.1"/>
    <property type="molecule type" value="Genomic_DNA"/>
</dbReference>
<organism evidence="1 2">
    <name type="scientific">Cryptococcus floricola</name>
    <dbReference type="NCBI Taxonomy" id="2591691"/>
    <lineage>
        <taxon>Eukaryota</taxon>
        <taxon>Fungi</taxon>
        <taxon>Dikarya</taxon>
        <taxon>Basidiomycota</taxon>
        <taxon>Agaricomycotina</taxon>
        <taxon>Tremellomycetes</taxon>
        <taxon>Tremellales</taxon>
        <taxon>Cryptococcaceae</taxon>
        <taxon>Cryptococcus</taxon>
    </lineage>
</organism>
<proteinExistence type="predicted"/>
<evidence type="ECO:0000313" key="2">
    <source>
        <dbReference type="Proteomes" id="UP000322245"/>
    </source>
</evidence>
<gene>
    <name evidence="1" type="ORF">B9479_006319</name>
</gene>
<sequence length="446" mass="50515">MGLSLGSIGRAIDVHSGLAETFSCRAEARDYCDTRPVRFPAVLPVQEVIPKIDHSENHLIATHAYEKIPLNYTLTSLHPLPPEIREIIFDFAGHISHKPTLLNVLLTSKKNYLKYFDNLYRRVRLTATNAAPFFSHVLGLTQADIAADLNPHADKLYEYLIGIGNTILSWGPRTWFPSPILRRIYAASCVDVLILSDPKSVFITRDAILSFQSWVTYRPEDIWDPTRYKREGDQLIELQSCQWSLFYGLEWLVLGEEVLREMRDTTIDWQGIFSEMSSGAGKFNRHINVCCHFPNIDHLDVPTAALAPFLQKDIEDEGLDEGQIVCLHNVNPAHLRLPVQAEEMRIYLPPSDPSKPEAEAGFESIASMLKTYHGMAELPVDARERPWVIPRFLRIYDSSSTSIDAVRDTLRSSMDWDEGLWKLWTEGVEFANGRGVEPCPGCGCGF</sequence>
<dbReference type="AlphaFoldDB" id="A0A5D3AQK7"/>